<sequence length="123" mass="13943">MRITNCIIPLFIFIIVGCAPNNIQQNQVITTKEASWPYEFVIVDGESYQLTREEVDEIEVGELLGMVKRNIVDMDTDSSLAEKDFDSNFLKAGTEIYTHNGSNNSILYKSKHTYFKALLASNN</sequence>
<evidence type="ECO:0000313" key="1">
    <source>
        <dbReference type="EMBL" id="CAG9620444.1"/>
    </source>
</evidence>
<keyword evidence="2" id="KW-1185">Reference proteome</keyword>
<dbReference type="EMBL" id="CAKJTJ010000004">
    <property type="protein sequence ID" value="CAG9620444.1"/>
    <property type="molecule type" value="Genomic_DNA"/>
</dbReference>
<dbReference type="PROSITE" id="PS51257">
    <property type="entry name" value="PROKAR_LIPOPROTEIN"/>
    <property type="match status" value="1"/>
</dbReference>
<dbReference type="RefSeq" id="WP_230500367.1">
    <property type="nucleotide sequence ID" value="NZ_CAKJTJ010000004.1"/>
</dbReference>
<proteinExistence type="predicted"/>
<organism evidence="1 2">
    <name type="scientific">Sutcliffiella rhizosphaerae</name>
    <dbReference type="NCBI Taxonomy" id="2880967"/>
    <lineage>
        <taxon>Bacteria</taxon>
        <taxon>Bacillati</taxon>
        <taxon>Bacillota</taxon>
        <taxon>Bacilli</taxon>
        <taxon>Bacillales</taxon>
        <taxon>Bacillaceae</taxon>
        <taxon>Sutcliffiella</taxon>
    </lineage>
</organism>
<reference evidence="1 2" key="1">
    <citation type="submission" date="2021-10" db="EMBL/GenBank/DDBJ databases">
        <authorList>
            <person name="Criscuolo A."/>
        </authorList>
    </citation>
    <scope>NUCLEOTIDE SEQUENCE [LARGE SCALE GENOMIC DNA]</scope>
    <source>
        <strain evidence="2">CIP 111883</strain>
    </source>
</reference>
<gene>
    <name evidence="1" type="ORF">BACCIP111883_01212</name>
</gene>
<name>A0ABM8YKQ4_9BACI</name>
<accession>A0ABM8YKQ4</accession>
<evidence type="ECO:0000313" key="2">
    <source>
        <dbReference type="Proteomes" id="UP000789833"/>
    </source>
</evidence>
<protein>
    <submittedName>
        <fullName evidence="1">Uncharacterized protein</fullName>
    </submittedName>
</protein>
<comment type="caution">
    <text evidence="1">The sequence shown here is derived from an EMBL/GenBank/DDBJ whole genome shotgun (WGS) entry which is preliminary data.</text>
</comment>
<dbReference type="Proteomes" id="UP000789833">
    <property type="component" value="Unassembled WGS sequence"/>
</dbReference>